<protein>
    <submittedName>
        <fullName evidence="1">Uncharacterized protein</fullName>
    </submittedName>
</protein>
<gene>
    <name evidence="1" type="primary">RvY_01751-1</name>
    <name evidence="1" type="synonym">RvY_01751.1</name>
    <name evidence="1" type="ORF">RvY_01751</name>
</gene>
<comment type="caution">
    <text evidence="1">The sequence shown here is derived from an EMBL/GenBank/DDBJ whole genome shotgun (WGS) entry which is preliminary data.</text>
</comment>
<sequence>MAVTAVRGPRGGMTTTESRLRVAALRAGHYSTSASTTPFHFSSKLKVIGLESSSSREQLKFSRGGQEGGRGNMEYNSALIKETMKSTKSSG</sequence>
<evidence type="ECO:0000313" key="2">
    <source>
        <dbReference type="Proteomes" id="UP000186922"/>
    </source>
</evidence>
<reference evidence="1 2" key="1">
    <citation type="journal article" date="2016" name="Nat. Commun.">
        <title>Extremotolerant tardigrade genome and improved radiotolerance of human cultured cells by tardigrade-unique protein.</title>
        <authorList>
            <person name="Hashimoto T."/>
            <person name="Horikawa D.D."/>
            <person name="Saito Y."/>
            <person name="Kuwahara H."/>
            <person name="Kozuka-Hata H."/>
            <person name="Shin-I T."/>
            <person name="Minakuchi Y."/>
            <person name="Ohishi K."/>
            <person name="Motoyama A."/>
            <person name="Aizu T."/>
            <person name="Enomoto A."/>
            <person name="Kondo K."/>
            <person name="Tanaka S."/>
            <person name="Hara Y."/>
            <person name="Koshikawa S."/>
            <person name="Sagara H."/>
            <person name="Miura T."/>
            <person name="Yokobori S."/>
            <person name="Miyagawa K."/>
            <person name="Suzuki Y."/>
            <person name="Kubo T."/>
            <person name="Oyama M."/>
            <person name="Kohara Y."/>
            <person name="Fujiyama A."/>
            <person name="Arakawa K."/>
            <person name="Katayama T."/>
            <person name="Toyoda A."/>
            <person name="Kunieda T."/>
        </authorList>
    </citation>
    <scope>NUCLEOTIDE SEQUENCE [LARGE SCALE GENOMIC DNA]</scope>
    <source>
        <strain evidence="1 2">YOKOZUNA-1</strain>
    </source>
</reference>
<dbReference type="Proteomes" id="UP000186922">
    <property type="component" value="Unassembled WGS sequence"/>
</dbReference>
<proteinExistence type="predicted"/>
<dbReference type="EMBL" id="BDGG01000001">
    <property type="protein sequence ID" value="GAU89169.1"/>
    <property type="molecule type" value="Genomic_DNA"/>
</dbReference>
<name>A0A1D1UHH6_RAMVA</name>
<evidence type="ECO:0000313" key="1">
    <source>
        <dbReference type="EMBL" id="GAU89169.1"/>
    </source>
</evidence>
<accession>A0A1D1UHH6</accession>
<keyword evidence="2" id="KW-1185">Reference proteome</keyword>
<dbReference type="AlphaFoldDB" id="A0A1D1UHH6"/>
<organism evidence="1 2">
    <name type="scientific">Ramazzottius varieornatus</name>
    <name type="common">Water bear</name>
    <name type="synonym">Tardigrade</name>
    <dbReference type="NCBI Taxonomy" id="947166"/>
    <lineage>
        <taxon>Eukaryota</taxon>
        <taxon>Metazoa</taxon>
        <taxon>Ecdysozoa</taxon>
        <taxon>Tardigrada</taxon>
        <taxon>Eutardigrada</taxon>
        <taxon>Parachela</taxon>
        <taxon>Hypsibioidea</taxon>
        <taxon>Ramazzottiidae</taxon>
        <taxon>Ramazzottius</taxon>
    </lineage>
</organism>